<dbReference type="InterPro" id="IPR003439">
    <property type="entry name" value="ABC_transporter-like_ATP-bd"/>
</dbReference>
<reference evidence="11 12" key="1">
    <citation type="submission" date="2019-12" db="EMBL/GenBank/DDBJ databases">
        <title>Genomic-based taxomic classification of the family Erythrobacteraceae.</title>
        <authorList>
            <person name="Xu L."/>
        </authorList>
    </citation>
    <scope>NUCLEOTIDE SEQUENCE [LARGE SCALE GENOMIC DNA]</scope>
    <source>
        <strain evidence="11 12">S36</strain>
    </source>
</reference>
<evidence type="ECO:0000256" key="8">
    <source>
        <dbReference type="SAM" id="Phobius"/>
    </source>
</evidence>
<dbReference type="InterPro" id="IPR039421">
    <property type="entry name" value="Type_1_exporter"/>
</dbReference>
<dbReference type="InterPro" id="IPR017871">
    <property type="entry name" value="ABC_transporter-like_CS"/>
</dbReference>
<feature type="transmembrane region" description="Helical" evidence="8">
    <location>
        <begin position="163"/>
        <end position="184"/>
    </location>
</feature>
<keyword evidence="6 8" id="KW-1133">Transmembrane helix</keyword>
<dbReference type="RefSeq" id="WP_161392656.1">
    <property type="nucleotide sequence ID" value="NZ_JBHSCP010000002.1"/>
</dbReference>
<feature type="transmembrane region" description="Helical" evidence="8">
    <location>
        <begin position="190"/>
        <end position="206"/>
    </location>
</feature>
<keyword evidence="7 8" id="KW-0472">Membrane</keyword>
<dbReference type="OrthoDB" id="5288711at2"/>
<evidence type="ECO:0000256" key="2">
    <source>
        <dbReference type="ARBA" id="ARBA00022448"/>
    </source>
</evidence>
<dbReference type="GO" id="GO:0005524">
    <property type="term" value="F:ATP binding"/>
    <property type="evidence" value="ECO:0007669"/>
    <property type="project" value="UniProtKB-KW"/>
</dbReference>
<dbReference type="SMART" id="SM00382">
    <property type="entry name" value="AAA"/>
    <property type="match status" value="1"/>
</dbReference>
<dbReference type="PROSITE" id="PS50893">
    <property type="entry name" value="ABC_TRANSPORTER_2"/>
    <property type="match status" value="1"/>
</dbReference>
<dbReference type="GO" id="GO:0016887">
    <property type="term" value="F:ATP hydrolysis activity"/>
    <property type="evidence" value="ECO:0007669"/>
    <property type="project" value="InterPro"/>
</dbReference>
<evidence type="ECO:0000259" key="9">
    <source>
        <dbReference type="PROSITE" id="PS50893"/>
    </source>
</evidence>
<dbReference type="EMBL" id="WTYJ01000006">
    <property type="protein sequence ID" value="MXP00913.1"/>
    <property type="molecule type" value="Genomic_DNA"/>
</dbReference>
<proteinExistence type="predicted"/>
<dbReference type="CDD" id="cd18582">
    <property type="entry name" value="ABC_6TM_ATM1_ABCB7"/>
    <property type="match status" value="1"/>
</dbReference>
<dbReference type="Gene3D" id="3.40.50.300">
    <property type="entry name" value="P-loop containing nucleotide triphosphate hydrolases"/>
    <property type="match status" value="1"/>
</dbReference>
<comment type="subcellular location">
    <subcellularLocation>
        <location evidence="1">Cell membrane</location>
        <topology evidence="1">Multi-pass membrane protein</topology>
    </subcellularLocation>
</comment>
<protein>
    <submittedName>
        <fullName evidence="11">ATP-binding cassette domain-containing protein</fullName>
    </submittedName>
</protein>
<dbReference type="Pfam" id="PF00005">
    <property type="entry name" value="ABC_tran"/>
    <property type="match status" value="1"/>
</dbReference>
<dbReference type="SUPFAM" id="SSF52540">
    <property type="entry name" value="P-loop containing nucleoside triphosphate hydrolases"/>
    <property type="match status" value="1"/>
</dbReference>
<keyword evidence="2" id="KW-0813">Transport</keyword>
<feature type="transmembrane region" description="Helical" evidence="8">
    <location>
        <begin position="278"/>
        <end position="299"/>
    </location>
</feature>
<evidence type="ECO:0000256" key="4">
    <source>
        <dbReference type="ARBA" id="ARBA00022741"/>
    </source>
</evidence>
<dbReference type="PANTHER" id="PTHR24221">
    <property type="entry name" value="ATP-BINDING CASSETTE SUB-FAMILY B"/>
    <property type="match status" value="1"/>
</dbReference>
<dbReference type="GO" id="GO:0005886">
    <property type="term" value="C:plasma membrane"/>
    <property type="evidence" value="ECO:0007669"/>
    <property type="project" value="UniProtKB-SubCell"/>
</dbReference>
<keyword evidence="12" id="KW-1185">Reference proteome</keyword>
<dbReference type="Pfam" id="PF00664">
    <property type="entry name" value="ABC_membrane"/>
    <property type="match status" value="1"/>
</dbReference>
<feature type="transmembrane region" description="Helical" evidence="8">
    <location>
        <begin position="83"/>
        <end position="105"/>
    </location>
</feature>
<gene>
    <name evidence="11" type="ORF">GRI97_18150</name>
</gene>
<dbReference type="PROSITE" id="PS50929">
    <property type="entry name" value="ABC_TM1F"/>
    <property type="match status" value="1"/>
</dbReference>
<feature type="domain" description="ABC transporter" evidence="9">
    <location>
        <begin position="369"/>
        <end position="603"/>
    </location>
</feature>
<dbReference type="InterPro" id="IPR011527">
    <property type="entry name" value="ABC1_TM_dom"/>
</dbReference>
<dbReference type="CDD" id="cd03253">
    <property type="entry name" value="ABCC_ATM1_transporter"/>
    <property type="match status" value="1"/>
</dbReference>
<dbReference type="SUPFAM" id="SSF90123">
    <property type="entry name" value="ABC transporter transmembrane region"/>
    <property type="match status" value="1"/>
</dbReference>
<dbReference type="PROSITE" id="PS00211">
    <property type="entry name" value="ABC_TRANSPORTER_1"/>
    <property type="match status" value="1"/>
</dbReference>
<sequence>MAGNTTAGAGTQAAQSIQGAAADAAGWNTVRRFLPYLWPRNRPDLRGRIAGASVFVVLAKIVVLALPFAYARAVDTMAETSDPAVWLAIGLVVAYAGGRFATVVFDNVRNIIFERVGQDAVRQLTEDVFERLHALSLRFHLARRTGEVTKVVERGTKSINSMVYFLLFNIMPTAVELLIVAGIFYVKFGWEIVCATAVTVVLYIWLTRTITEWRTKLRAEMNQLDGLAMSRAVDSLLNYETVKYFGAEGREQERYGSAARAYADAAIKSENSLGVLNIAQAAIMNLMMAGAMAFTVWGWSQGRFTVGDLVLINTYLMQLFRPLDMLGWVYRTIRQGLIDMAQMFRLIDTPVEVRDAPGAPALLVRRPSIVFDNVVFGYDRDREILHGLSFEVPPGGNVAIVGPSGAGKSTIARLLFRFYDPWDGQILIEGQDIRTVSQNSLRRQIGIVPQDSVLFNDTIGYNIAYGREGATQDDVIAAARDAAILPFIERLPQGLDTEVGERGLKLSGGEKQRVAIARTLLKNPPILLLDEATSALDTRTEQDIIGTLRRMAQHRTTIAVAHRLSTIADSDMILVLEEGRLIEQGSHPDLLRRDGLYADMWNRQLAEREHALEEPPVELEAAEIHT</sequence>
<keyword evidence="5 11" id="KW-0067">ATP-binding</keyword>
<dbReference type="FunFam" id="3.40.50.300:FF:000186">
    <property type="entry name" value="ATP-binding cassette sub-family B member 7, mitochondrial"/>
    <property type="match status" value="1"/>
</dbReference>
<name>A0A6I4TY82_9SPHN</name>
<organism evidence="11 12">
    <name type="scientific">Croceibacterium xixiisoli</name>
    <dbReference type="NCBI Taxonomy" id="1476466"/>
    <lineage>
        <taxon>Bacteria</taxon>
        <taxon>Pseudomonadati</taxon>
        <taxon>Pseudomonadota</taxon>
        <taxon>Alphaproteobacteria</taxon>
        <taxon>Sphingomonadales</taxon>
        <taxon>Erythrobacteraceae</taxon>
        <taxon>Croceibacterium</taxon>
    </lineage>
</organism>
<feature type="domain" description="ABC transmembrane type-1" evidence="10">
    <location>
        <begin position="50"/>
        <end position="335"/>
    </location>
</feature>
<dbReference type="InterPro" id="IPR003593">
    <property type="entry name" value="AAA+_ATPase"/>
</dbReference>
<evidence type="ECO:0000256" key="1">
    <source>
        <dbReference type="ARBA" id="ARBA00004651"/>
    </source>
</evidence>
<evidence type="ECO:0000256" key="6">
    <source>
        <dbReference type="ARBA" id="ARBA00022989"/>
    </source>
</evidence>
<keyword evidence="3 8" id="KW-0812">Transmembrane</keyword>
<comment type="caution">
    <text evidence="11">The sequence shown here is derived from an EMBL/GenBank/DDBJ whole genome shotgun (WGS) entry which is preliminary data.</text>
</comment>
<accession>A0A6I4TY82</accession>
<keyword evidence="4" id="KW-0547">Nucleotide-binding</keyword>
<evidence type="ECO:0000259" key="10">
    <source>
        <dbReference type="PROSITE" id="PS50929"/>
    </source>
</evidence>
<dbReference type="GO" id="GO:0140359">
    <property type="term" value="F:ABC-type transporter activity"/>
    <property type="evidence" value="ECO:0007669"/>
    <property type="project" value="InterPro"/>
</dbReference>
<dbReference type="AlphaFoldDB" id="A0A6I4TY82"/>
<dbReference type="Gene3D" id="1.20.1560.10">
    <property type="entry name" value="ABC transporter type 1, transmembrane domain"/>
    <property type="match status" value="1"/>
</dbReference>
<dbReference type="InterPro" id="IPR027417">
    <property type="entry name" value="P-loop_NTPase"/>
</dbReference>
<dbReference type="Proteomes" id="UP000469430">
    <property type="component" value="Unassembled WGS sequence"/>
</dbReference>
<evidence type="ECO:0000313" key="12">
    <source>
        <dbReference type="Proteomes" id="UP000469430"/>
    </source>
</evidence>
<evidence type="ECO:0000313" key="11">
    <source>
        <dbReference type="EMBL" id="MXP00913.1"/>
    </source>
</evidence>
<dbReference type="InterPro" id="IPR036640">
    <property type="entry name" value="ABC1_TM_sf"/>
</dbReference>
<dbReference type="PANTHER" id="PTHR24221:SF654">
    <property type="entry name" value="ATP-BINDING CASSETTE SUB-FAMILY B MEMBER 6"/>
    <property type="match status" value="1"/>
</dbReference>
<feature type="transmembrane region" description="Helical" evidence="8">
    <location>
        <begin position="49"/>
        <end position="71"/>
    </location>
</feature>
<evidence type="ECO:0000256" key="7">
    <source>
        <dbReference type="ARBA" id="ARBA00023136"/>
    </source>
</evidence>
<evidence type="ECO:0000256" key="5">
    <source>
        <dbReference type="ARBA" id="ARBA00022840"/>
    </source>
</evidence>
<evidence type="ECO:0000256" key="3">
    <source>
        <dbReference type="ARBA" id="ARBA00022692"/>
    </source>
</evidence>